<evidence type="ECO:0000256" key="2">
    <source>
        <dbReference type="ARBA" id="ARBA00022900"/>
    </source>
</evidence>
<dbReference type="Gene3D" id="4.10.410.10">
    <property type="entry name" value="Pancreatic trypsin inhibitor Kunitz domain"/>
    <property type="match status" value="1"/>
</dbReference>
<keyword evidence="1" id="KW-0646">Protease inhibitor</keyword>
<comment type="function">
    <text evidence="5">Serine protease inhibitor that inhibits trypsin at a molar ratio of 1:1.</text>
</comment>
<keyword evidence="6" id="KW-0732">Signal</keyword>
<dbReference type="RefSeq" id="XP_015518829.1">
    <property type="nucleotide sequence ID" value="XM_015663343.2"/>
</dbReference>
<dbReference type="InterPro" id="IPR020901">
    <property type="entry name" value="Prtase_inh_Kunz-CS"/>
</dbReference>
<dbReference type="Pfam" id="PF00014">
    <property type="entry name" value="Kunitz_BPTI"/>
    <property type="match status" value="1"/>
</dbReference>
<feature type="signal peptide" evidence="6">
    <location>
        <begin position="1"/>
        <end position="21"/>
    </location>
</feature>
<feature type="chain" id="PRO_5027068452" evidence="6">
    <location>
        <begin position="22"/>
        <end position="93"/>
    </location>
</feature>
<comment type="similarity">
    <text evidence="4">Belongs to the venom Kunitz-type family. 01 (intermediate) subfamily.</text>
</comment>
<dbReference type="InterPro" id="IPR002223">
    <property type="entry name" value="Kunitz_BPTI"/>
</dbReference>
<reference evidence="9" key="1">
    <citation type="submission" date="2025-08" db="UniProtKB">
        <authorList>
            <consortium name="RefSeq"/>
        </authorList>
    </citation>
    <scope>IDENTIFICATION</scope>
    <source>
        <tissue evidence="9">Thorax and Abdomen</tissue>
    </source>
</reference>
<dbReference type="Proteomes" id="UP000829291">
    <property type="component" value="Chromosome 3"/>
</dbReference>
<dbReference type="InterPro" id="IPR036880">
    <property type="entry name" value="Kunitz_BPTI_sf"/>
</dbReference>
<dbReference type="OrthoDB" id="4473401at2759"/>
<dbReference type="GO" id="GO:0004867">
    <property type="term" value="F:serine-type endopeptidase inhibitor activity"/>
    <property type="evidence" value="ECO:0007669"/>
    <property type="project" value="UniProtKB-KW"/>
</dbReference>
<evidence type="ECO:0000256" key="6">
    <source>
        <dbReference type="SAM" id="SignalP"/>
    </source>
</evidence>
<dbReference type="FunCoup" id="A0A6J0BWZ7">
    <property type="interactions" value="8"/>
</dbReference>
<dbReference type="PANTHER" id="PTHR47247:SF1">
    <property type="entry name" value="KUNITZ-TYPE PROTEASE INHIBITOR 2"/>
    <property type="match status" value="1"/>
</dbReference>
<evidence type="ECO:0000256" key="1">
    <source>
        <dbReference type="ARBA" id="ARBA00022690"/>
    </source>
</evidence>
<organism evidence="9">
    <name type="scientific">Neodiprion lecontei</name>
    <name type="common">Redheaded pine sawfly</name>
    <dbReference type="NCBI Taxonomy" id="441921"/>
    <lineage>
        <taxon>Eukaryota</taxon>
        <taxon>Metazoa</taxon>
        <taxon>Ecdysozoa</taxon>
        <taxon>Arthropoda</taxon>
        <taxon>Hexapoda</taxon>
        <taxon>Insecta</taxon>
        <taxon>Pterygota</taxon>
        <taxon>Neoptera</taxon>
        <taxon>Endopterygota</taxon>
        <taxon>Hymenoptera</taxon>
        <taxon>Tenthredinoidea</taxon>
        <taxon>Diprionidae</taxon>
        <taxon>Diprioninae</taxon>
        <taxon>Neodiprion</taxon>
    </lineage>
</organism>
<dbReference type="CDD" id="cd00109">
    <property type="entry name" value="Kunitz-type"/>
    <property type="match status" value="1"/>
</dbReference>
<evidence type="ECO:0000256" key="5">
    <source>
        <dbReference type="ARBA" id="ARBA00093388"/>
    </source>
</evidence>
<gene>
    <name evidence="9" type="primary">LOC107223608</name>
</gene>
<feature type="domain" description="BPTI/Kunitz inhibitor" evidence="7">
    <location>
        <begin position="40"/>
        <end position="90"/>
    </location>
</feature>
<evidence type="ECO:0000313" key="9">
    <source>
        <dbReference type="RefSeq" id="XP_015518829.1"/>
    </source>
</evidence>
<dbReference type="InParanoid" id="A0A6J0BWZ7"/>
<dbReference type="PROSITE" id="PS00280">
    <property type="entry name" value="BPTI_KUNITZ_1"/>
    <property type="match status" value="1"/>
</dbReference>
<evidence type="ECO:0000259" key="7">
    <source>
        <dbReference type="PROSITE" id="PS50279"/>
    </source>
</evidence>
<evidence type="ECO:0000256" key="3">
    <source>
        <dbReference type="ARBA" id="ARBA00023157"/>
    </source>
</evidence>
<dbReference type="GeneID" id="107223608"/>
<dbReference type="FunFam" id="4.10.410.10:FF:000006">
    <property type="entry name" value="Serine peptidase inhibitor, Kunitz type 1"/>
    <property type="match status" value="1"/>
</dbReference>
<name>A0A6J0BWZ7_NEOLC</name>
<dbReference type="AlphaFoldDB" id="A0A6J0BWZ7"/>
<dbReference type="SMART" id="SM00131">
    <property type="entry name" value="KU"/>
    <property type="match status" value="1"/>
</dbReference>
<accession>A0A6J0BWZ7</accession>
<keyword evidence="3" id="KW-1015">Disulfide bond</keyword>
<sequence>MNSNLVIFLVIVACVCGLVVGLPSDFRYQESEPATTKESCVLPMVTGICRARMPRWGYDPEKKDCVSFYYGGCFGNANNFLTKDECLNACKDN</sequence>
<keyword evidence="8" id="KW-1185">Reference proteome</keyword>
<evidence type="ECO:0000256" key="4">
    <source>
        <dbReference type="ARBA" id="ARBA00049646"/>
    </source>
</evidence>
<dbReference type="PRINTS" id="PR00759">
    <property type="entry name" value="BASICPTASE"/>
</dbReference>
<dbReference type="SUPFAM" id="SSF57362">
    <property type="entry name" value="BPTI-like"/>
    <property type="match status" value="1"/>
</dbReference>
<protein>
    <submittedName>
        <fullName evidence="9">PI-actitoxin-Axm2a-like</fullName>
    </submittedName>
</protein>
<dbReference type="PANTHER" id="PTHR47247">
    <property type="entry name" value="KUNITZ-TYPE PROTEASE INHIBITOR 2"/>
    <property type="match status" value="1"/>
</dbReference>
<proteinExistence type="inferred from homology"/>
<evidence type="ECO:0000313" key="8">
    <source>
        <dbReference type="Proteomes" id="UP000829291"/>
    </source>
</evidence>
<dbReference type="KEGG" id="nlo:107223608"/>
<keyword evidence="2" id="KW-0722">Serine protease inhibitor</keyword>
<dbReference type="PROSITE" id="PS50279">
    <property type="entry name" value="BPTI_KUNITZ_2"/>
    <property type="match status" value="1"/>
</dbReference>